<dbReference type="GO" id="GO:0004177">
    <property type="term" value="F:aminopeptidase activity"/>
    <property type="evidence" value="ECO:0007669"/>
    <property type="project" value="TreeGrafter"/>
</dbReference>
<proteinExistence type="predicted"/>
<protein>
    <submittedName>
        <fullName evidence="1">Zinc-dependent peptidase</fullName>
    </submittedName>
</protein>
<dbReference type="SUPFAM" id="SSF55486">
    <property type="entry name" value="Metalloproteases ('zincins'), catalytic domain"/>
    <property type="match status" value="1"/>
</dbReference>
<dbReference type="PANTHER" id="PTHR30164">
    <property type="entry name" value="MTFA PEPTIDASE"/>
    <property type="match status" value="1"/>
</dbReference>
<dbReference type="KEGG" id="htr:EPV75_11300"/>
<dbReference type="Gene3D" id="3.40.390.10">
    <property type="entry name" value="Collagenase (Catalytic Domain)"/>
    <property type="match status" value="1"/>
</dbReference>
<reference evidence="1 2" key="1">
    <citation type="journal article" date="2018" name="Environ. Microbiol.">
        <title>Genomes of ubiquitous marine and hypersaline Hydrogenovibrio, Thiomicrorhabdus and Thiomicrospira spp. encode a diversity of mechanisms to sustain chemolithoautotrophy in heterogeneous environments.</title>
        <authorList>
            <person name="Scott K.M."/>
            <person name="Williams J."/>
            <person name="Porter C.M.B."/>
            <person name="Russel S."/>
            <person name="Harmer T.L."/>
            <person name="Paul J.H."/>
            <person name="Antonen K.M."/>
            <person name="Bridges M.K."/>
            <person name="Camper G.J."/>
            <person name="Campla C.K."/>
            <person name="Casella L.G."/>
            <person name="Chase E."/>
            <person name="Conrad J.W."/>
            <person name="Cruz M.C."/>
            <person name="Dunlap D.S."/>
            <person name="Duran L."/>
            <person name="Fahsbender E.M."/>
            <person name="Goldsmith D.B."/>
            <person name="Keeley R.F."/>
            <person name="Kondoff M.R."/>
            <person name="Kussy B.I."/>
            <person name="Lane M.K."/>
            <person name="Lawler S."/>
            <person name="Leigh B.A."/>
            <person name="Lewis C."/>
            <person name="Lostal L.M."/>
            <person name="Marking D."/>
            <person name="Mancera P.A."/>
            <person name="McClenthan E.C."/>
            <person name="McIntyre E.A."/>
            <person name="Mine J.A."/>
            <person name="Modi S."/>
            <person name="Moore B.D."/>
            <person name="Morgan W.A."/>
            <person name="Nelson K.M."/>
            <person name="Nguyen K.N."/>
            <person name="Ogburn N."/>
            <person name="Parrino D.G."/>
            <person name="Pedapudi A.D."/>
            <person name="Pelham R.P."/>
            <person name="Preece A.M."/>
            <person name="Rampersad E.A."/>
            <person name="Richardson J.C."/>
            <person name="Rodgers C.M."/>
            <person name="Schaffer B.L."/>
            <person name="Sheridan N.E."/>
            <person name="Solone M.R."/>
            <person name="Staley Z.R."/>
            <person name="Tabuchi M."/>
            <person name="Waide R.J."/>
            <person name="Wanjugi P.W."/>
            <person name="Young S."/>
            <person name="Clum A."/>
            <person name="Daum C."/>
            <person name="Huntemann M."/>
            <person name="Ivanova N."/>
            <person name="Kyrpides N."/>
            <person name="Mikhailova N."/>
            <person name="Palaniappan K."/>
            <person name="Pillay M."/>
            <person name="Reddy T.B.K."/>
            <person name="Shapiro N."/>
            <person name="Stamatis D."/>
            <person name="Varghese N."/>
            <person name="Woyke T."/>
            <person name="Boden R."/>
            <person name="Freyermuth S.K."/>
            <person name="Kerfeld C.A."/>
        </authorList>
    </citation>
    <scope>NUCLEOTIDE SEQUENCE [LARGE SCALE GENOMIC DNA]</scope>
    <source>
        <strain evidence="1 2">JR-2</strain>
    </source>
</reference>
<gene>
    <name evidence="1" type="ORF">EPV75_11300</name>
</gene>
<name>A0A410H5P1_9GAMM</name>
<evidence type="ECO:0000313" key="1">
    <source>
        <dbReference type="EMBL" id="QAB16206.1"/>
    </source>
</evidence>
<dbReference type="InterPro" id="IPR010384">
    <property type="entry name" value="MtfA_fam"/>
</dbReference>
<dbReference type="PANTHER" id="PTHR30164:SF2">
    <property type="entry name" value="PROTEIN MTFA"/>
    <property type="match status" value="1"/>
</dbReference>
<dbReference type="RefSeq" id="WP_128385463.1">
    <property type="nucleotide sequence ID" value="NZ_CP035033.1"/>
</dbReference>
<dbReference type="CDD" id="cd20169">
    <property type="entry name" value="Peptidase_M90_mtfA"/>
    <property type="match status" value="1"/>
</dbReference>
<accession>A0A410H5P1</accession>
<keyword evidence="2" id="KW-1185">Reference proteome</keyword>
<dbReference type="AlphaFoldDB" id="A0A410H5P1"/>
<dbReference type="Pfam" id="PF06167">
    <property type="entry name" value="Peptidase_M90"/>
    <property type="match status" value="1"/>
</dbReference>
<dbReference type="InterPro" id="IPR042252">
    <property type="entry name" value="MtfA_N"/>
</dbReference>
<dbReference type="GO" id="GO:0005829">
    <property type="term" value="C:cytosol"/>
    <property type="evidence" value="ECO:0007669"/>
    <property type="project" value="TreeGrafter"/>
</dbReference>
<dbReference type="InterPro" id="IPR024079">
    <property type="entry name" value="MetalloPept_cat_dom_sf"/>
</dbReference>
<sequence length="265" mass="30172">MIAKWLEHFRVRRILKRFPIPHETWHHLMTADPLFHGLSAVEKARLREMATVFLHRKYFKGAQGQVVTSEMGAAISAQAALLVLNLGLDTLDGCNDIIVYPSAFRVRREAHDELGLVRQEDNVLAGESWSYDGPVVLAWDEAEAELSENHPGHNVVLHEFAHKLDMLNGKANGMPPLHAEMNRAVWTQAFSQAFEHLQAQLAHYHNPDINSYAATSPAEFFAVTTEYFFTAPKRLKQHFPGVYEQLKQYYRQDTLHRAQSADSGF</sequence>
<dbReference type="Proteomes" id="UP000285478">
    <property type="component" value="Chromosome"/>
</dbReference>
<dbReference type="GO" id="GO:0008237">
    <property type="term" value="F:metallopeptidase activity"/>
    <property type="evidence" value="ECO:0007669"/>
    <property type="project" value="InterPro"/>
</dbReference>
<dbReference type="Gene3D" id="1.10.472.150">
    <property type="entry name" value="Glucose-regulated metallo-peptidase M90, N-terminal domain"/>
    <property type="match status" value="1"/>
</dbReference>
<dbReference type="EMBL" id="CP035033">
    <property type="protein sequence ID" value="QAB16206.1"/>
    <property type="molecule type" value="Genomic_DNA"/>
</dbReference>
<evidence type="ECO:0000313" key="2">
    <source>
        <dbReference type="Proteomes" id="UP000285478"/>
    </source>
</evidence>
<organism evidence="1 2">
    <name type="scientific">Hydrogenovibrio thermophilus</name>
    <dbReference type="NCBI Taxonomy" id="265883"/>
    <lineage>
        <taxon>Bacteria</taxon>
        <taxon>Pseudomonadati</taxon>
        <taxon>Pseudomonadota</taxon>
        <taxon>Gammaproteobacteria</taxon>
        <taxon>Thiotrichales</taxon>
        <taxon>Piscirickettsiaceae</taxon>
        <taxon>Hydrogenovibrio</taxon>
    </lineage>
</organism>